<evidence type="ECO:0000256" key="4">
    <source>
        <dbReference type="ARBA" id="ARBA00022490"/>
    </source>
</evidence>
<comment type="function">
    <text evidence="10">The coatomer is a cytosolic protein complex that binds to dilysine motifs and reversibly associates with Golgi non-clathrin-coated vesicles, which further mediate biosynthetic protein transport from the ER, via the Golgi up to the trans Golgi network. Coatomer complex is required for budding from Golgi membranes, and is essential for the retrograde Golgi-to-ER transport of dilysine-tagged proteins.</text>
</comment>
<keyword evidence="6 10" id="KW-0653">Protein transport</keyword>
<dbReference type="Gene3D" id="3.30.450.60">
    <property type="match status" value="1"/>
</dbReference>
<protein>
    <recommendedName>
        <fullName evidence="10">Coatomer subunit delta</fullName>
    </recommendedName>
</protein>
<dbReference type="InterPro" id="IPR036168">
    <property type="entry name" value="AP2_Mu_C_sf"/>
</dbReference>
<dbReference type="InParanoid" id="A0A024GJY2"/>
<evidence type="ECO:0000256" key="3">
    <source>
        <dbReference type="ARBA" id="ARBA00022448"/>
    </source>
</evidence>
<dbReference type="PANTHER" id="PTHR10121">
    <property type="entry name" value="COATOMER SUBUNIT DELTA"/>
    <property type="match status" value="1"/>
</dbReference>
<gene>
    <name evidence="14" type="ORF">BN9_079790</name>
</gene>
<dbReference type="FunCoup" id="A0A024GJY2">
    <property type="interactions" value="611"/>
</dbReference>
<dbReference type="InterPro" id="IPR011012">
    <property type="entry name" value="Longin-like_dom_sf"/>
</dbReference>
<evidence type="ECO:0000256" key="8">
    <source>
        <dbReference type="ARBA" id="ARBA00023136"/>
    </source>
</evidence>
<dbReference type="GO" id="GO:0006888">
    <property type="term" value="P:endoplasmic reticulum to Golgi vesicle-mediated transport"/>
    <property type="evidence" value="ECO:0007669"/>
    <property type="project" value="TreeGrafter"/>
</dbReference>
<feature type="compositionally biased region" description="Polar residues" evidence="12">
    <location>
        <begin position="189"/>
        <end position="199"/>
    </location>
</feature>
<feature type="compositionally biased region" description="Low complexity" evidence="12">
    <location>
        <begin position="214"/>
        <end position="231"/>
    </location>
</feature>
<reference evidence="14 15" key="1">
    <citation type="submission" date="2012-05" db="EMBL/GenBank/DDBJ databases">
        <title>Recombination and specialization in a pathogen metapopulation.</title>
        <authorList>
            <person name="Gardiner A."/>
            <person name="Kemen E."/>
            <person name="Schultz-Larsen T."/>
            <person name="MacLean D."/>
            <person name="Van Oosterhout C."/>
            <person name="Jones J.D.G."/>
        </authorList>
    </citation>
    <scope>NUCLEOTIDE SEQUENCE [LARGE SCALE GENOMIC DNA]</scope>
    <source>
        <strain evidence="14 15">Ac Nc2</strain>
    </source>
</reference>
<dbReference type="AlphaFoldDB" id="A0A024GJY2"/>
<evidence type="ECO:0000313" key="15">
    <source>
        <dbReference type="Proteomes" id="UP000053237"/>
    </source>
</evidence>
<dbReference type="CDD" id="cd09254">
    <property type="entry name" value="AP_delta-COPI_MHD"/>
    <property type="match status" value="1"/>
</dbReference>
<comment type="caution">
    <text evidence="14">The sequence shown here is derived from an EMBL/GenBank/DDBJ whole genome shotgun (WGS) entry which is preliminary data.</text>
</comment>
<dbReference type="Gene3D" id="2.60.40.1170">
    <property type="entry name" value="Mu homology domain, subdomain B"/>
    <property type="match status" value="2"/>
</dbReference>
<keyword evidence="15" id="KW-1185">Reference proteome</keyword>
<evidence type="ECO:0000259" key="13">
    <source>
        <dbReference type="PROSITE" id="PS51072"/>
    </source>
</evidence>
<keyword evidence="8 10" id="KW-0472">Membrane</keyword>
<dbReference type="FunFam" id="3.30.450.60:FF:000003">
    <property type="entry name" value="Coatomer subunit delta"/>
    <property type="match status" value="1"/>
</dbReference>
<comment type="subunit">
    <text evidence="2 10">Oligomeric complex that consists of at least the alpha, beta, beta', gamma, delta, epsilon and zeta subunits.</text>
</comment>
<dbReference type="GO" id="GO:0051645">
    <property type="term" value="P:Golgi localization"/>
    <property type="evidence" value="ECO:0007669"/>
    <property type="project" value="TreeGrafter"/>
</dbReference>
<evidence type="ECO:0000256" key="5">
    <source>
        <dbReference type="ARBA" id="ARBA00022892"/>
    </source>
</evidence>
<keyword evidence="9 10" id="KW-0968">Cytoplasmic vesicle</keyword>
<dbReference type="SUPFAM" id="SSF64356">
    <property type="entry name" value="SNARE-like"/>
    <property type="match status" value="1"/>
</dbReference>
<dbReference type="Proteomes" id="UP000053237">
    <property type="component" value="Unassembled WGS sequence"/>
</dbReference>
<evidence type="ECO:0000256" key="2">
    <source>
        <dbReference type="ARBA" id="ARBA00011775"/>
    </source>
</evidence>
<keyword evidence="7 10" id="KW-0333">Golgi apparatus</keyword>
<organism evidence="14 15">
    <name type="scientific">Albugo candida</name>
    <dbReference type="NCBI Taxonomy" id="65357"/>
    <lineage>
        <taxon>Eukaryota</taxon>
        <taxon>Sar</taxon>
        <taxon>Stramenopiles</taxon>
        <taxon>Oomycota</taxon>
        <taxon>Peronosporomycetes</taxon>
        <taxon>Albuginales</taxon>
        <taxon>Albuginaceae</taxon>
        <taxon>Albugo</taxon>
    </lineage>
</organism>
<evidence type="ECO:0000256" key="6">
    <source>
        <dbReference type="ARBA" id="ARBA00022927"/>
    </source>
</evidence>
<feature type="domain" description="MHD" evidence="13">
    <location>
        <begin position="294"/>
        <end position="535"/>
    </location>
</feature>
<accession>A0A024GJY2</accession>
<dbReference type="CDD" id="cd14830">
    <property type="entry name" value="Delta_COP_N"/>
    <property type="match status" value="1"/>
</dbReference>
<dbReference type="EMBL" id="CAIX01000148">
    <property type="protein sequence ID" value="CCI47023.1"/>
    <property type="molecule type" value="Genomic_DNA"/>
</dbReference>
<dbReference type="InterPro" id="IPR028565">
    <property type="entry name" value="MHD"/>
</dbReference>
<dbReference type="PANTHER" id="PTHR10121:SF0">
    <property type="entry name" value="COATOMER SUBUNIT DELTA"/>
    <property type="match status" value="1"/>
</dbReference>
<name>A0A024GJY2_9STRA</name>
<keyword evidence="5 10" id="KW-0931">ER-Golgi transport</keyword>
<evidence type="ECO:0000256" key="11">
    <source>
        <dbReference type="RuleBase" id="RU366052"/>
    </source>
</evidence>
<feature type="compositionally biased region" description="Basic and acidic residues" evidence="12">
    <location>
        <begin position="160"/>
        <end position="186"/>
    </location>
</feature>
<proteinExistence type="inferred from homology"/>
<comment type="similarity">
    <text evidence="1 10">Belongs to the adaptor complexes medium subunit family. Delta-COP subfamily.</text>
</comment>
<dbReference type="GO" id="GO:0015031">
    <property type="term" value="P:protein transport"/>
    <property type="evidence" value="ECO:0007669"/>
    <property type="project" value="UniProtKB-KW"/>
</dbReference>
<dbReference type="GO" id="GO:0030126">
    <property type="term" value="C:COPI vesicle coat"/>
    <property type="evidence" value="ECO:0007669"/>
    <property type="project" value="UniProtKB-UniRule"/>
</dbReference>
<keyword evidence="3 10" id="KW-0813">Transport</keyword>
<dbReference type="GO" id="GO:0006890">
    <property type="term" value="P:retrograde vesicle-mediated transport, Golgi to endoplasmic reticulum"/>
    <property type="evidence" value="ECO:0007669"/>
    <property type="project" value="UniProtKB-UniRule"/>
</dbReference>
<dbReference type="STRING" id="65357.A0A024GJY2"/>
<evidence type="ECO:0000256" key="9">
    <source>
        <dbReference type="ARBA" id="ARBA00023329"/>
    </source>
</evidence>
<dbReference type="InterPro" id="IPR027059">
    <property type="entry name" value="Coatomer_dsu"/>
</dbReference>
<keyword evidence="4 10" id="KW-0963">Cytoplasm</keyword>
<dbReference type="SUPFAM" id="SSF49447">
    <property type="entry name" value="Second domain of Mu2 adaptin subunit (ap50) of ap2 adaptor"/>
    <property type="match status" value="1"/>
</dbReference>
<comment type="subcellular location">
    <subcellularLocation>
        <location evidence="10 11">Cytoplasm</location>
    </subcellularLocation>
    <subcellularLocation>
        <location evidence="10 11">Cytoplasmic vesicle</location>
        <location evidence="10 11">COPI-coated vesicle membrane</location>
        <topology evidence="10 11">Peripheral membrane protein</topology>
        <orientation evidence="10 11">Cytoplasmic side</orientation>
    </subcellularLocation>
    <subcellularLocation>
        <location evidence="10 11">Golgi apparatus membrane</location>
        <topology evidence="10 11">Peripheral membrane protein</topology>
        <orientation evidence="10 11">Cytoplasmic side</orientation>
    </subcellularLocation>
</comment>
<evidence type="ECO:0000256" key="1">
    <source>
        <dbReference type="ARBA" id="ARBA00010516"/>
    </source>
</evidence>
<dbReference type="PROSITE" id="PS51072">
    <property type="entry name" value="MHD"/>
    <property type="match status" value="1"/>
</dbReference>
<evidence type="ECO:0000256" key="7">
    <source>
        <dbReference type="ARBA" id="ARBA00023034"/>
    </source>
</evidence>
<evidence type="ECO:0000256" key="12">
    <source>
        <dbReference type="SAM" id="MobiDB-lite"/>
    </source>
</evidence>
<dbReference type="Pfam" id="PF00928">
    <property type="entry name" value="Adap_comp_sub"/>
    <property type="match status" value="1"/>
</dbReference>
<evidence type="ECO:0000256" key="10">
    <source>
        <dbReference type="RuleBase" id="RU364018"/>
    </source>
</evidence>
<feature type="region of interest" description="Disordered" evidence="12">
    <location>
        <begin position="160"/>
        <end position="254"/>
    </location>
</feature>
<dbReference type="GO" id="GO:0000139">
    <property type="term" value="C:Golgi membrane"/>
    <property type="evidence" value="ECO:0007669"/>
    <property type="project" value="UniProtKB-SubCell"/>
</dbReference>
<evidence type="ECO:0000313" key="14">
    <source>
        <dbReference type="EMBL" id="CCI47023.1"/>
    </source>
</evidence>
<sequence>MAKCLLLDNLWKSHEFELRFELLLLGVSLLIVCDSQGLLTAFPKLLSSGQREHTFIDTESVRYVYQPLENYFVLLITNKTSNIMEDLHTIQILAKLIPDICGSLSESAVREKQFELVFGFDELISAGGHSENITLQQIRINMEMESHEEKLQNMIMESKRAAAKDDMKRHTIRIKEEQRERARLERAGLSSSYGQTSFGSGFGSDSPRAMGGMSSSFSSSSPAPTSPYSASNRVEQERSNAAKSLGMKLGGSGSKSGKSFLDAMAAEDDLKAVPQMSAPVDAVAVPQPQVAVSKDPVGIVVEEKIAVQLTREGNMEQLEIKGSLFVTVNDPASGRCRLRLRALPSSEITVQTHPKVDKKLFDQDSILGLKDSSKSFPSSRVGVLRWSFKTQDESYLPLNITCWPEEESGGKINVSMEYSMERPEMKLENVDILIPLGSSEGPQIAHIDGQYRHKPSDGALLWHLDCIDSSNSSGTLEFSIHGSNMDGFFPVTVSFFSRNVYCDVDVEAVFHADEHSSKIDFGFDKLLSTEAYQIS</sequence>